<dbReference type="EMBL" id="UZAH01014608">
    <property type="protein sequence ID" value="VDO42877.1"/>
    <property type="molecule type" value="Genomic_DNA"/>
</dbReference>
<accession>A0A183FC83</accession>
<evidence type="ECO:0000313" key="2">
    <source>
        <dbReference type="Proteomes" id="UP000050761"/>
    </source>
</evidence>
<reference evidence="3" key="2">
    <citation type="submission" date="2019-09" db="UniProtKB">
        <authorList>
            <consortium name="WormBaseParasite"/>
        </authorList>
    </citation>
    <scope>IDENTIFICATION</scope>
</reference>
<proteinExistence type="predicted"/>
<dbReference type="Proteomes" id="UP000050761">
    <property type="component" value="Unassembled WGS sequence"/>
</dbReference>
<reference evidence="1 2" key="1">
    <citation type="submission" date="2018-11" db="EMBL/GenBank/DDBJ databases">
        <authorList>
            <consortium name="Pathogen Informatics"/>
        </authorList>
    </citation>
    <scope>NUCLEOTIDE SEQUENCE [LARGE SCALE GENOMIC DNA]</scope>
</reference>
<gene>
    <name evidence="1" type="ORF">HPBE_LOCUS3776</name>
</gene>
<evidence type="ECO:0000313" key="1">
    <source>
        <dbReference type="EMBL" id="VDO42877.1"/>
    </source>
</evidence>
<accession>A0A3P7W8E6</accession>
<dbReference type="AlphaFoldDB" id="A0A183FC83"/>
<protein>
    <submittedName>
        <fullName evidence="3">N-acetyltransferase domain-containing protein</fullName>
    </submittedName>
</protein>
<dbReference type="WBParaSite" id="HPBE_0000377501-mRNA-1">
    <property type="protein sequence ID" value="HPBE_0000377501-mRNA-1"/>
    <property type="gene ID" value="HPBE_0000377501"/>
</dbReference>
<sequence length="180" mass="20097">MEQQGRFLVQEIDNTSPLRSKCLDFCKEEFSDRSVVIAEIDSFSGWLNFMVFSEYPLHSGAIAESIVGVCSLTPAGRFLRLKFFVEGVEKTREGRLELHSLCGKALTTAQDRFAELIVVTKTSTLGYSKIEELGFMKTETEGEDCVFPPPYSALKKYCEGTTMCKGDDCDAVSATLRKIM</sequence>
<name>A0A183FC83_HELPZ</name>
<keyword evidence="2" id="KW-1185">Reference proteome</keyword>
<evidence type="ECO:0000313" key="3">
    <source>
        <dbReference type="WBParaSite" id="HPBE_0000377501-mRNA-1"/>
    </source>
</evidence>
<organism evidence="2 3">
    <name type="scientific">Heligmosomoides polygyrus</name>
    <name type="common">Parasitic roundworm</name>
    <dbReference type="NCBI Taxonomy" id="6339"/>
    <lineage>
        <taxon>Eukaryota</taxon>
        <taxon>Metazoa</taxon>
        <taxon>Ecdysozoa</taxon>
        <taxon>Nematoda</taxon>
        <taxon>Chromadorea</taxon>
        <taxon>Rhabditida</taxon>
        <taxon>Rhabditina</taxon>
        <taxon>Rhabditomorpha</taxon>
        <taxon>Strongyloidea</taxon>
        <taxon>Heligmosomidae</taxon>
        <taxon>Heligmosomoides</taxon>
    </lineage>
</organism>